<dbReference type="HOGENOM" id="CLU_401665_0_0_1"/>
<keyword evidence="3" id="KW-1185">Reference proteome</keyword>
<feature type="compositionally biased region" description="Polar residues" evidence="1">
    <location>
        <begin position="482"/>
        <end position="501"/>
    </location>
</feature>
<feature type="compositionally biased region" description="Low complexity" evidence="1">
    <location>
        <begin position="137"/>
        <end position="147"/>
    </location>
</feature>
<accession>A0A086TFW1</accession>
<reference evidence="3" key="1">
    <citation type="journal article" date="2014" name="Genome Announc.">
        <title>Genome sequence and annotation of Acremonium chrysogenum, producer of the beta-lactam antibiotic cephalosporin C.</title>
        <authorList>
            <person name="Terfehr D."/>
            <person name="Dahlmann T.A."/>
            <person name="Specht T."/>
            <person name="Zadra I."/>
            <person name="Kuernsteiner H."/>
            <person name="Kueck U."/>
        </authorList>
    </citation>
    <scope>NUCLEOTIDE SEQUENCE [LARGE SCALE GENOMIC DNA]</scope>
    <source>
        <strain evidence="3">ATCC 11550 / CBS 779.69 / DSM 880 / IAM 14645 / JCM 23072 / IMI 49137</strain>
    </source>
</reference>
<name>A0A086TFW1_HAPC1</name>
<organism evidence="2 3">
    <name type="scientific">Hapsidospora chrysogenum (strain ATCC 11550 / CBS 779.69 / DSM 880 / IAM 14645 / JCM 23072 / IMI 49137)</name>
    <name type="common">Acremonium chrysogenum</name>
    <dbReference type="NCBI Taxonomy" id="857340"/>
    <lineage>
        <taxon>Eukaryota</taxon>
        <taxon>Fungi</taxon>
        <taxon>Dikarya</taxon>
        <taxon>Ascomycota</taxon>
        <taxon>Pezizomycotina</taxon>
        <taxon>Sordariomycetes</taxon>
        <taxon>Hypocreomycetidae</taxon>
        <taxon>Hypocreales</taxon>
        <taxon>Bionectriaceae</taxon>
        <taxon>Hapsidospora</taxon>
    </lineage>
</organism>
<dbReference type="Proteomes" id="UP000029964">
    <property type="component" value="Unassembled WGS sequence"/>
</dbReference>
<feature type="region of interest" description="Disordered" evidence="1">
    <location>
        <begin position="102"/>
        <end position="150"/>
    </location>
</feature>
<evidence type="ECO:0000256" key="1">
    <source>
        <dbReference type="SAM" id="MobiDB-lite"/>
    </source>
</evidence>
<protein>
    <submittedName>
        <fullName evidence="2">Uncharacterized protein</fullName>
    </submittedName>
</protein>
<feature type="compositionally biased region" description="Low complexity" evidence="1">
    <location>
        <begin position="354"/>
        <end position="369"/>
    </location>
</feature>
<proteinExistence type="predicted"/>
<sequence length="685" mass="75591">MHDGGQGRSLGAPRAIASRGGYSVSLSLVGKQEPECLEDVHTLDPVRAHDDSGSTGNVMVALESQATVFLGPLEDTVAHASGIEVPGQEINRSPVPAKCFLTDKNRRNDLPPEVSSMYSQDSGETIIPGAGQETQLSSSNPSTPSRSITAIGPERDKDLALTRFECRPASEMPDEVSTPLAHFPWGRELSGRSDLILQILNGSGEYLNPEGSRQAQLGTADSVRSMIAEFQPSPLRLRRRPSFMLDNGGGCLNTLRGNIPDSAVETVAVHREDHWGRPAEEDNEDPTGDIHTPVHRRLTLRIDSSPAQQSGNPFFDASPDEPPRLSHPQGKRDKNGALPREPQHSPTLPDYEAHYSSSSESSYSISEAAVTQRYRRSGPPPPKVQPVTGEQLRPQSPRALLDIGDEDEIFTPRPSAATLRRAESRKSSFDLERFKSRDARTILPRSDARLFPKDDSSRCNSPPRKTSTPSSRPKHIPIVIDSRSSSLRSNMTTQERLSQARRQAARPDTPSPKEATEQRNVFSPFGTLFRRRNRDRRPKTPLTPSAHWNPFKQSEDEPPYSTSRAGGKGKDGTTSFKRRTKREDQERRSQGNSPHSGIEAWRRRRPSSRESLVDFRSVLNSDPIPPVPGPAAFRDKKPRGLAVETTMAHGLRKPQSTSSGLRTAFRRGARRTSMSKIEMGGEEED</sequence>
<evidence type="ECO:0000313" key="2">
    <source>
        <dbReference type="EMBL" id="KFH48243.1"/>
    </source>
</evidence>
<feature type="compositionally biased region" description="Low complexity" evidence="1">
    <location>
        <begin position="461"/>
        <end position="471"/>
    </location>
</feature>
<feature type="compositionally biased region" description="Basic and acidic residues" evidence="1">
    <location>
        <begin position="420"/>
        <end position="457"/>
    </location>
</feature>
<feature type="region of interest" description="Disordered" evidence="1">
    <location>
        <begin position="304"/>
        <end position="685"/>
    </location>
</feature>
<comment type="caution">
    <text evidence="2">The sequence shown here is derived from an EMBL/GenBank/DDBJ whole genome shotgun (WGS) entry which is preliminary data.</text>
</comment>
<dbReference type="EMBL" id="JPKY01000004">
    <property type="protein sequence ID" value="KFH48243.1"/>
    <property type="molecule type" value="Genomic_DNA"/>
</dbReference>
<gene>
    <name evidence="2" type="ORF">ACRE_009190</name>
</gene>
<evidence type="ECO:0000313" key="3">
    <source>
        <dbReference type="Proteomes" id="UP000029964"/>
    </source>
</evidence>
<dbReference type="AlphaFoldDB" id="A0A086TFW1"/>
<feature type="compositionally biased region" description="Basic residues" evidence="1">
    <location>
        <begin position="529"/>
        <end position="539"/>
    </location>
</feature>